<dbReference type="InterPro" id="IPR000197">
    <property type="entry name" value="Znf_TAZ"/>
</dbReference>
<dbReference type="InterPro" id="IPR013178">
    <property type="entry name" value="Histone_AcTrfase_Rtt109/CBP"/>
</dbReference>
<dbReference type="InterPro" id="IPR010303">
    <property type="entry name" value="RING_CBP-p300"/>
</dbReference>
<dbReference type="InterPro" id="IPR000433">
    <property type="entry name" value="Znf_ZZ"/>
</dbReference>
<dbReference type="SUPFAM" id="SSF57850">
    <property type="entry name" value="RING/U-box"/>
    <property type="match status" value="1"/>
</dbReference>
<feature type="compositionally biased region" description="Low complexity" evidence="20">
    <location>
        <begin position="280"/>
        <end position="294"/>
    </location>
</feature>
<feature type="region of interest" description="Disordered" evidence="20">
    <location>
        <begin position="1528"/>
        <end position="1606"/>
    </location>
</feature>
<feature type="compositionally biased region" description="Low complexity" evidence="20">
    <location>
        <begin position="58"/>
        <end position="75"/>
    </location>
</feature>
<dbReference type="Pfam" id="PF06001">
    <property type="entry name" value="RING_CBP-p300"/>
    <property type="match status" value="1"/>
</dbReference>
<feature type="zinc finger region" description="TAZ-type" evidence="18">
    <location>
        <begin position="1440"/>
        <end position="1520"/>
    </location>
</feature>
<keyword evidence="12" id="KW-0010">Activator</keyword>
<feature type="region of interest" description="Disordered" evidence="20">
    <location>
        <begin position="1686"/>
        <end position="1788"/>
    </location>
</feature>
<dbReference type="Gene3D" id="2.10.110.40">
    <property type="match status" value="1"/>
</dbReference>
<evidence type="ECO:0000256" key="4">
    <source>
        <dbReference type="ARBA" id="ARBA00022679"/>
    </source>
</evidence>
<dbReference type="Proteomes" id="UP000663855">
    <property type="component" value="Unassembled WGS sequence"/>
</dbReference>
<dbReference type="Gene3D" id="1.20.1020.10">
    <property type="entry name" value="TAZ domain"/>
    <property type="match status" value="2"/>
</dbReference>
<feature type="region of interest" description="Disordered" evidence="20">
    <location>
        <begin position="418"/>
        <end position="449"/>
    </location>
</feature>
<dbReference type="InterPro" id="IPR013083">
    <property type="entry name" value="Znf_RING/FYVE/PHD"/>
</dbReference>
<feature type="compositionally biased region" description="Polar residues" evidence="20">
    <location>
        <begin position="1570"/>
        <end position="1589"/>
    </location>
</feature>
<evidence type="ECO:0000256" key="16">
    <source>
        <dbReference type="ARBA" id="ARBA00048017"/>
    </source>
</evidence>
<dbReference type="EMBL" id="CAJNOW010004326">
    <property type="protein sequence ID" value="CAF1413284.1"/>
    <property type="molecule type" value="Genomic_DNA"/>
</dbReference>
<dbReference type="PROSITE" id="PS50135">
    <property type="entry name" value="ZF_ZZ_2"/>
    <property type="match status" value="1"/>
</dbReference>
<dbReference type="PROSITE" id="PS01357">
    <property type="entry name" value="ZF_ZZ_1"/>
    <property type="match status" value="1"/>
</dbReference>
<evidence type="ECO:0000256" key="6">
    <source>
        <dbReference type="ARBA" id="ARBA00022737"/>
    </source>
</evidence>
<evidence type="ECO:0000256" key="9">
    <source>
        <dbReference type="ARBA" id="ARBA00022853"/>
    </source>
</evidence>
<feature type="compositionally biased region" description="Polar residues" evidence="20">
    <location>
        <begin position="1547"/>
        <end position="1560"/>
    </location>
</feature>
<comment type="caution">
    <text evidence="27">The sequence shown here is derived from an EMBL/GenBank/DDBJ whole genome shotgun (WGS) entry which is preliminary data.</text>
</comment>
<dbReference type="Pfam" id="PF02135">
    <property type="entry name" value="zf-TAZ"/>
    <property type="match status" value="2"/>
</dbReference>
<dbReference type="GO" id="GO:0140297">
    <property type="term" value="F:DNA-binding transcription factor binding"/>
    <property type="evidence" value="ECO:0007669"/>
    <property type="project" value="UniProtKB-ARBA"/>
</dbReference>
<feature type="domain" description="CBP/p300-type HAT" evidence="25">
    <location>
        <begin position="989"/>
        <end position="1370"/>
    </location>
</feature>
<dbReference type="GO" id="GO:0003713">
    <property type="term" value="F:transcription coactivator activity"/>
    <property type="evidence" value="ECO:0007669"/>
    <property type="project" value="TreeGrafter"/>
</dbReference>
<evidence type="ECO:0000256" key="13">
    <source>
        <dbReference type="ARBA" id="ARBA00023163"/>
    </source>
</evidence>
<comment type="catalytic activity">
    <reaction evidence="16">
        <text>L-lysyl-[protein] + acetyl-CoA = N(6)-acetyl-L-lysyl-[protein] + CoA + H(+)</text>
        <dbReference type="Rhea" id="RHEA:45948"/>
        <dbReference type="Rhea" id="RHEA-COMP:9752"/>
        <dbReference type="Rhea" id="RHEA-COMP:10731"/>
        <dbReference type="ChEBI" id="CHEBI:15378"/>
        <dbReference type="ChEBI" id="CHEBI:29969"/>
        <dbReference type="ChEBI" id="CHEBI:57287"/>
        <dbReference type="ChEBI" id="CHEBI:57288"/>
        <dbReference type="ChEBI" id="CHEBI:61930"/>
        <dbReference type="EC" id="2.3.1.48"/>
    </reaction>
</comment>
<evidence type="ECO:0000256" key="17">
    <source>
        <dbReference type="PROSITE-ProRule" id="PRU00035"/>
    </source>
</evidence>
<dbReference type="PROSITE" id="PS51727">
    <property type="entry name" value="CBP_P300_HAT"/>
    <property type="match status" value="1"/>
</dbReference>
<dbReference type="InterPro" id="IPR056484">
    <property type="entry name" value="PHD_P300"/>
</dbReference>
<feature type="compositionally biased region" description="Acidic residues" evidence="20">
    <location>
        <begin position="1240"/>
        <end position="1253"/>
    </location>
</feature>
<dbReference type="PANTHER" id="PTHR13808">
    <property type="entry name" value="CBP/P300-RELATED"/>
    <property type="match status" value="1"/>
</dbReference>
<evidence type="ECO:0000256" key="12">
    <source>
        <dbReference type="ARBA" id="ARBA00023159"/>
    </source>
</evidence>
<dbReference type="Gene3D" id="3.30.40.10">
    <property type="entry name" value="Zinc/RING finger domain, C3HC4 (zinc finger)"/>
    <property type="match status" value="1"/>
</dbReference>
<evidence type="ECO:0000256" key="3">
    <source>
        <dbReference type="ARBA" id="ARBA00022481"/>
    </source>
</evidence>
<feature type="domain" description="Bromo" evidence="21">
    <location>
        <begin position="757"/>
        <end position="829"/>
    </location>
</feature>
<dbReference type="InterPro" id="IPR038547">
    <property type="entry name" value="RING_CBP-p300_sf"/>
</dbReference>
<feature type="compositionally biased region" description="Low complexity" evidence="20">
    <location>
        <begin position="423"/>
        <end position="449"/>
    </location>
</feature>
<keyword evidence="14" id="KW-0539">Nucleus</keyword>
<dbReference type="GO" id="GO:0031490">
    <property type="term" value="F:chromatin DNA binding"/>
    <property type="evidence" value="ECO:0007669"/>
    <property type="project" value="TreeGrafter"/>
</dbReference>
<feature type="zinc finger region" description="TAZ-type" evidence="18">
    <location>
        <begin position="319"/>
        <end position="410"/>
    </location>
</feature>
<evidence type="ECO:0000256" key="15">
    <source>
        <dbReference type="ARBA" id="ARBA00023315"/>
    </source>
</evidence>
<dbReference type="Pfam" id="PF00439">
    <property type="entry name" value="Bromodomain"/>
    <property type="match status" value="1"/>
</dbReference>
<evidence type="ECO:0000256" key="2">
    <source>
        <dbReference type="ARBA" id="ARBA00013184"/>
    </source>
</evidence>
<keyword evidence="5 18" id="KW-0479">Metal-binding</keyword>
<dbReference type="SUPFAM" id="SSF47040">
    <property type="entry name" value="Kix domain of CBP (creb binding protein)"/>
    <property type="match status" value="1"/>
</dbReference>
<feature type="region of interest" description="Disordered" evidence="20">
    <location>
        <begin position="1647"/>
        <end position="1669"/>
    </location>
</feature>
<dbReference type="InterPro" id="IPR031162">
    <property type="entry name" value="CBP_P300_HAT"/>
</dbReference>
<keyword evidence="6" id="KW-0677">Repeat</keyword>
<evidence type="ECO:0000259" key="24">
    <source>
        <dbReference type="PROSITE" id="PS50952"/>
    </source>
</evidence>
<evidence type="ECO:0000259" key="23">
    <source>
        <dbReference type="PROSITE" id="PS50135"/>
    </source>
</evidence>
<feature type="region of interest" description="Disordered" evidence="20">
    <location>
        <begin position="1220"/>
        <end position="1280"/>
    </location>
</feature>
<dbReference type="CDD" id="cd15802">
    <property type="entry name" value="RING_CBP-p300"/>
    <property type="match status" value="1"/>
</dbReference>
<evidence type="ECO:0000259" key="25">
    <source>
        <dbReference type="PROSITE" id="PS51727"/>
    </source>
</evidence>
<dbReference type="SMART" id="SM00551">
    <property type="entry name" value="ZnF_TAZ"/>
    <property type="match status" value="2"/>
</dbReference>
<dbReference type="InterPro" id="IPR003101">
    <property type="entry name" value="KIX_dom"/>
</dbReference>
<feature type="compositionally biased region" description="Polar residues" evidence="20">
    <location>
        <begin position="1754"/>
        <end position="1763"/>
    </location>
</feature>
<feature type="region of interest" description="Disordered" evidence="20">
    <location>
        <begin position="1"/>
        <end position="21"/>
    </location>
</feature>
<dbReference type="InterPro" id="IPR035898">
    <property type="entry name" value="TAZ_dom_sf"/>
</dbReference>
<organism evidence="27 28">
    <name type="scientific">Rotaria magnacalcarata</name>
    <dbReference type="NCBI Taxonomy" id="392030"/>
    <lineage>
        <taxon>Eukaryota</taxon>
        <taxon>Metazoa</taxon>
        <taxon>Spiralia</taxon>
        <taxon>Gnathifera</taxon>
        <taxon>Rotifera</taxon>
        <taxon>Eurotatoria</taxon>
        <taxon>Bdelloidea</taxon>
        <taxon>Philodinida</taxon>
        <taxon>Philodinidae</taxon>
        <taxon>Rotaria</taxon>
    </lineage>
</organism>
<keyword evidence="7 19" id="KW-0863">Zinc-finger</keyword>
<dbReference type="Pfam" id="PF08214">
    <property type="entry name" value="HAT_KAT11"/>
    <property type="match status" value="1"/>
</dbReference>
<dbReference type="EC" id="2.3.1.48" evidence="2"/>
<feature type="domain" description="KIX" evidence="24">
    <location>
        <begin position="453"/>
        <end position="532"/>
    </location>
</feature>
<protein>
    <recommendedName>
        <fullName evidence="2">histone acetyltransferase</fullName>
        <ecNumber evidence="2">2.3.1.48</ecNumber>
    </recommendedName>
</protein>
<evidence type="ECO:0000259" key="21">
    <source>
        <dbReference type="PROSITE" id="PS50014"/>
    </source>
</evidence>
<dbReference type="Pfam" id="PF02172">
    <property type="entry name" value="KIX"/>
    <property type="match status" value="1"/>
</dbReference>
<feature type="region of interest" description="Disordered" evidence="20">
    <location>
        <begin position="702"/>
        <end position="734"/>
    </location>
</feature>
<dbReference type="PROSITE" id="PS50134">
    <property type="entry name" value="ZF_TAZ"/>
    <property type="match status" value="2"/>
</dbReference>
<evidence type="ECO:0000256" key="14">
    <source>
        <dbReference type="ARBA" id="ARBA00023242"/>
    </source>
</evidence>
<feature type="compositionally biased region" description="Low complexity" evidence="20">
    <location>
        <begin position="1771"/>
        <end position="1788"/>
    </location>
</feature>
<dbReference type="Gene3D" id="1.20.920.10">
    <property type="entry name" value="Bromodomain-like"/>
    <property type="match status" value="1"/>
</dbReference>
<proteinExistence type="predicted"/>
<feature type="compositionally biased region" description="Low complexity" evidence="20">
    <location>
        <begin position="1725"/>
        <end position="1736"/>
    </location>
</feature>
<feature type="compositionally biased region" description="Basic and acidic residues" evidence="20">
    <location>
        <begin position="1220"/>
        <end position="1238"/>
    </location>
</feature>
<evidence type="ECO:0000313" key="28">
    <source>
        <dbReference type="Proteomes" id="UP000663834"/>
    </source>
</evidence>
<dbReference type="EMBL" id="CAJNOV010002721">
    <property type="protein sequence ID" value="CAF1113093.1"/>
    <property type="molecule type" value="Genomic_DNA"/>
</dbReference>
<sequence length="1788" mass="204539">MADYLGLQQPPTKKFRSGPNANESEFDFKMISQFDASDGNNTPELFDMATGFNDPMDSNQPQQQQQQTSTSTNQQTNLYQAPQQRVNYIQQARPQLSSYQTPSLQRIPTMPTSTIVRPSNLVSNGMPTQQSTIYSPQQMMGTSRPVYSRMPTGQQQVNMSSTLVRQQYNTPGMVSMNQNVTQMSIVKASDPNNNSVFVTNSQQPSTLVGLQPQHTVTQTPQQTKSMSAGLPSLSAQQLNQYQIQQPQMHIQQQNSLPSYNIRTQMMDQNPTNPPNYIVTSQPPSQQQQQQQSQPTLNNIPSSNQVMIQTPSNNPQQHNEVQRKQFIQKQLVLLLHAHKCQQREKQTINGETPRPSTCTLPHCSTMKNVLQHMTKCNDHKTCTVAHCVTSRQIILHWKQCINSQCPICQPLKTPSTLAKLNQAPTNNNNNANVTPSNNNNNNNNNNSATTVSLPINKEWQRRVTQEMRNHLVQKIITALIPITDTGAMRDKRIINLANYARRVESETFEIATNQEEYFHKLAEKIYKIQKELEERREKKRVQDMQSVIQPSSSAGQQQSTINDFNAKMNTNPDPMTGDHILQQIRTTPLNDYLSSTASNSLQYTVKPEPLMTLTNRNLTNNSSASGTFTITNVPSNENLNFLLNGDTTLSSQARDMDTKNSLDGVQFKNEAVSPRINHQSMQFSTIKKEETTHDNYSHLSTAAASTTVMTKSESSTTDDTKPKPPQIDASSKQLPKHPVQFTADELREHIEPVIQKMLLVEDSHPFRQPVDPVALNILDYPTIVKNPMDISTMQDKLKRGLYKTPLEFCDDAWLMFNNAWLYNKKTTRVYKMCTKLSEIFADAIDPVVQKLGYCCGRQYVYLPQVMFCYGNQLCCQIPRDGNYYYYNNPEPSRINLSGDKYTFCSKCFDSVKSDSIYVGDDPAQTLVEIPKHLFQSSKNDIQEPEAMIDCIVCTRHWHQVCALHLDQVWPEGFICNTCIADYNIKRKDNRFIAPRLTVTDLATKLEKRVNDFLRNEGCQTGRVTIRILAASDKLCEVKPRLKKYYPNQVPDGFPYRTKAIFAFQEIDGVDVVLFGMHVQEYDGRCQAPNTRRVYVSYLDSVHYFRPKHYRTEVYHEILIGYLDYAKQLGYVYAHIWACPPSEGDDYIFHCHPVEQRVPKPKRLQDWYKKMLDRAIVERVVIDYKDVMKDCLDNQVQNALNIPYFEGDFWANIIEESIKELDQEEEDRRRQEVEAARAMEDGGLDDLIEPEDPTDISDKRKSTNTQKKKGLKKGANQRKVAKKQMSNCTDLLSKIFATMEKHKEAFFVIRLRNPIASCPAVNDTDALIQCDLMDTRDAFLNFARDKHYEFSSLRRARFSTMALLYELHTSTTDKFTYNCNTCRQQCDIRYHCTVCEDFDLCEKCYNIEPKHEHRMERSVPSIVEDCDQNSSNPNGKSLATSQLQRQQSMQRCIEALLHAVNCRNANCVNRSCFRYKRVIQHTKDCKGKNSQCNVCKQVIFLCWYHAKTCMDQNCQVPFCTNLKTKIQKQRATSLQTDRRRMQAMMQQRTSTIQPQTSASITPSRPDPIPTSPHISSYESSAPNQTINNSTGKPPVTLIRTPPSNWHNQPQQQTYIMTQKPTNGKPLNNLSQQQQPSSQLNLLINRVKQDPSMDETQRSDINDPNPQQQQPMFPSLLNKASVNRLPSSTFIQQQQQQQQWFPTTSQQQFTPPPNYTAATRARYTSNMQQQQPQSQPSPQTLIAPLRSNTATPPPNYLTRTSSTPNLTRPPLIRPSQYSSQQPQPPQDSSAR</sequence>
<feature type="compositionally biased region" description="Polar residues" evidence="20">
    <location>
        <begin position="34"/>
        <end position="43"/>
    </location>
</feature>
<accession>A0A815LWD4</accession>
<dbReference type="SUPFAM" id="SSF47370">
    <property type="entry name" value="Bromodomain"/>
    <property type="match status" value="1"/>
</dbReference>
<dbReference type="PRINTS" id="PR00503">
    <property type="entry name" value="BROMODOMAIN"/>
</dbReference>
<evidence type="ECO:0000256" key="7">
    <source>
        <dbReference type="ARBA" id="ARBA00022771"/>
    </source>
</evidence>
<evidence type="ECO:0000256" key="5">
    <source>
        <dbReference type="ARBA" id="ARBA00022723"/>
    </source>
</evidence>
<keyword evidence="9" id="KW-0156">Chromatin regulator</keyword>
<evidence type="ECO:0000256" key="1">
    <source>
        <dbReference type="ARBA" id="ARBA00004123"/>
    </source>
</evidence>
<dbReference type="InterPro" id="IPR001487">
    <property type="entry name" value="Bromodomain"/>
</dbReference>
<dbReference type="GO" id="GO:0000123">
    <property type="term" value="C:histone acetyltransferase complex"/>
    <property type="evidence" value="ECO:0007669"/>
    <property type="project" value="TreeGrafter"/>
</dbReference>
<comment type="subcellular location">
    <subcellularLocation>
        <location evidence="1">Nucleus</location>
    </subcellularLocation>
</comment>
<feature type="compositionally biased region" description="Low complexity" evidence="20">
    <location>
        <begin position="1686"/>
        <end position="1706"/>
    </location>
</feature>
<dbReference type="GO" id="GO:0005634">
    <property type="term" value="C:nucleus"/>
    <property type="evidence" value="ECO:0007669"/>
    <property type="project" value="UniProtKB-SubCell"/>
</dbReference>
<evidence type="ECO:0000313" key="26">
    <source>
        <dbReference type="EMBL" id="CAF1113093.1"/>
    </source>
</evidence>
<evidence type="ECO:0000259" key="22">
    <source>
        <dbReference type="PROSITE" id="PS50134"/>
    </source>
</evidence>
<evidence type="ECO:0000256" key="20">
    <source>
        <dbReference type="SAM" id="MobiDB-lite"/>
    </source>
</evidence>
<dbReference type="SMART" id="SM01250">
    <property type="entry name" value="KAT11"/>
    <property type="match status" value="1"/>
</dbReference>
<gene>
    <name evidence="26" type="ORF">CJN711_LOCUS7710</name>
    <name evidence="27" type="ORF">KQP761_LOCUS10247</name>
</gene>
<feature type="region of interest" description="Disordered" evidence="20">
    <location>
        <begin position="34"/>
        <end position="75"/>
    </location>
</feature>
<evidence type="ECO:0000256" key="18">
    <source>
        <dbReference type="PROSITE-ProRule" id="PRU00203"/>
    </source>
</evidence>
<keyword evidence="13" id="KW-0804">Transcription</keyword>
<dbReference type="Proteomes" id="UP000663834">
    <property type="component" value="Unassembled WGS sequence"/>
</dbReference>
<dbReference type="Pfam" id="PF23570">
    <property type="entry name" value="PHD_P300"/>
    <property type="match status" value="1"/>
</dbReference>
<dbReference type="Gene3D" id="1.10.246.20">
    <property type="entry name" value="Coactivator CBP, KIX domain"/>
    <property type="match status" value="1"/>
</dbReference>
<feature type="compositionally biased region" description="Basic and acidic residues" evidence="20">
    <location>
        <begin position="1647"/>
        <end position="1658"/>
    </location>
</feature>
<keyword evidence="3" id="KW-0488">Methylation</keyword>
<feature type="region of interest" description="Disordered" evidence="20">
    <location>
        <begin position="264"/>
        <end position="317"/>
    </location>
</feature>
<keyword evidence="8 18" id="KW-0862">Zinc</keyword>
<dbReference type="SMART" id="SM00291">
    <property type="entry name" value="ZnF_ZZ"/>
    <property type="match status" value="1"/>
</dbReference>
<evidence type="ECO:0000313" key="27">
    <source>
        <dbReference type="EMBL" id="CAF1413284.1"/>
    </source>
</evidence>
<feature type="compositionally biased region" description="Polar residues" evidence="20">
    <location>
        <begin position="295"/>
        <end position="317"/>
    </location>
</feature>
<dbReference type="GO" id="GO:0008270">
    <property type="term" value="F:zinc ion binding"/>
    <property type="evidence" value="ECO:0007669"/>
    <property type="project" value="UniProtKB-KW"/>
</dbReference>
<keyword evidence="15" id="KW-0012">Acyltransferase</keyword>
<keyword evidence="4" id="KW-0808">Transferase</keyword>
<dbReference type="CDD" id="cd15557">
    <property type="entry name" value="PHD_CBP_p300"/>
    <property type="match status" value="1"/>
</dbReference>
<dbReference type="Pfam" id="PF00569">
    <property type="entry name" value="ZZ"/>
    <property type="match status" value="1"/>
</dbReference>
<dbReference type="OrthoDB" id="899at2759"/>
<evidence type="ECO:0000256" key="8">
    <source>
        <dbReference type="ARBA" id="ARBA00022833"/>
    </source>
</evidence>
<dbReference type="GO" id="GO:0004402">
    <property type="term" value="F:histone acetyltransferase activity"/>
    <property type="evidence" value="ECO:0007669"/>
    <property type="project" value="InterPro"/>
</dbReference>
<dbReference type="InterPro" id="IPR036529">
    <property type="entry name" value="KIX_dom_sf"/>
</dbReference>
<reference evidence="27" key="1">
    <citation type="submission" date="2021-02" db="EMBL/GenBank/DDBJ databases">
        <authorList>
            <person name="Nowell W R."/>
        </authorList>
    </citation>
    <scope>NUCLEOTIDE SEQUENCE</scope>
</reference>
<feature type="domain" description="TAZ-type" evidence="22">
    <location>
        <begin position="1440"/>
        <end position="1520"/>
    </location>
</feature>
<evidence type="ECO:0000256" key="19">
    <source>
        <dbReference type="PROSITE-ProRule" id="PRU00228"/>
    </source>
</evidence>
<feature type="compositionally biased region" description="Basic residues" evidence="20">
    <location>
        <begin position="1264"/>
        <end position="1280"/>
    </location>
</feature>
<keyword evidence="10" id="KW-0805">Transcription regulation</keyword>
<dbReference type="GO" id="GO:0045944">
    <property type="term" value="P:positive regulation of transcription by RNA polymerase II"/>
    <property type="evidence" value="ECO:0007669"/>
    <property type="project" value="TreeGrafter"/>
</dbReference>
<dbReference type="InterPro" id="IPR036427">
    <property type="entry name" value="Bromodomain-like_sf"/>
</dbReference>
<feature type="domain" description="ZZ-type" evidence="23">
    <location>
        <begin position="1372"/>
        <end position="1421"/>
    </location>
</feature>
<keyword evidence="11 17" id="KW-0103">Bromodomain</keyword>
<dbReference type="PROSITE" id="PS50014">
    <property type="entry name" value="BROMODOMAIN_2"/>
    <property type="match status" value="1"/>
</dbReference>
<dbReference type="PROSITE" id="PS50952">
    <property type="entry name" value="KIX"/>
    <property type="match status" value="1"/>
</dbReference>
<dbReference type="PANTHER" id="PTHR13808:SF1">
    <property type="entry name" value="HISTONE ACETYLTRANSFERASE"/>
    <property type="match status" value="1"/>
</dbReference>
<dbReference type="Gene3D" id="3.30.60.90">
    <property type="match status" value="1"/>
</dbReference>
<feature type="domain" description="TAZ-type" evidence="22">
    <location>
        <begin position="319"/>
        <end position="410"/>
    </location>
</feature>
<dbReference type="InterPro" id="IPR043145">
    <property type="entry name" value="Znf_ZZ_sf"/>
</dbReference>
<evidence type="ECO:0000256" key="10">
    <source>
        <dbReference type="ARBA" id="ARBA00023015"/>
    </source>
</evidence>
<name>A0A815LWD4_9BILA</name>
<evidence type="ECO:0000256" key="11">
    <source>
        <dbReference type="ARBA" id="ARBA00023117"/>
    </source>
</evidence>
<dbReference type="SUPFAM" id="SSF57933">
    <property type="entry name" value="TAZ domain"/>
    <property type="match status" value="2"/>
</dbReference>
<dbReference type="GO" id="GO:0005667">
    <property type="term" value="C:transcription regulator complex"/>
    <property type="evidence" value="ECO:0007669"/>
    <property type="project" value="TreeGrafter"/>
</dbReference>
<dbReference type="SMART" id="SM00297">
    <property type="entry name" value="BROMO"/>
    <property type="match status" value="1"/>
</dbReference>